<reference evidence="1 2" key="1">
    <citation type="submission" date="2020-02" db="EMBL/GenBank/DDBJ databases">
        <title>Draft genome sequence of Haematococcus lacustris strain NIES-144.</title>
        <authorList>
            <person name="Morimoto D."/>
            <person name="Nakagawa S."/>
            <person name="Yoshida T."/>
            <person name="Sawayama S."/>
        </authorList>
    </citation>
    <scope>NUCLEOTIDE SEQUENCE [LARGE SCALE GENOMIC DNA]</scope>
    <source>
        <strain evidence="1 2">NIES-144</strain>
    </source>
</reference>
<evidence type="ECO:0000313" key="1">
    <source>
        <dbReference type="EMBL" id="GFH32762.1"/>
    </source>
</evidence>
<name>A0A6A0AJ33_HAELA</name>
<evidence type="ECO:0000313" key="2">
    <source>
        <dbReference type="Proteomes" id="UP000485058"/>
    </source>
</evidence>
<accession>A0A6A0AJ33</accession>
<feature type="non-terminal residue" evidence="1">
    <location>
        <position position="1"/>
    </location>
</feature>
<dbReference type="AlphaFoldDB" id="A0A6A0AJ33"/>
<feature type="non-terminal residue" evidence="1">
    <location>
        <position position="30"/>
    </location>
</feature>
<dbReference type="Proteomes" id="UP000485058">
    <property type="component" value="Unassembled WGS sequence"/>
</dbReference>
<organism evidence="1 2">
    <name type="scientific">Haematococcus lacustris</name>
    <name type="common">Green alga</name>
    <name type="synonym">Haematococcus pluvialis</name>
    <dbReference type="NCBI Taxonomy" id="44745"/>
    <lineage>
        <taxon>Eukaryota</taxon>
        <taxon>Viridiplantae</taxon>
        <taxon>Chlorophyta</taxon>
        <taxon>core chlorophytes</taxon>
        <taxon>Chlorophyceae</taxon>
        <taxon>CS clade</taxon>
        <taxon>Chlamydomonadales</taxon>
        <taxon>Haematococcaceae</taxon>
        <taxon>Haematococcus</taxon>
    </lineage>
</organism>
<gene>
    <name evidence="1" type="ORF">HaLaN_32036</name>
</gene>
<sequence length="30" mass="3522">MQVAQLLRDSERSKQSLEAERALLQEQVHQ</sequence>
<proteinExistence type="predicted"/>
<comment type="caution">
    <text evidence="1">The sequence shown here is derived from an EMBL/GenBank/DDBJ whole genome shotgun (WGS) entry which is preliminary data.</text>
</comment>
<protein>
    <submittedName>
        <fullName evidence="1">Uncharacterized protein</fullName>
    </submittedName>
</protein>
<keyword evidence="2" id="KW-1185">Reference proteome</keyword>
<dbReference type="EMBL" id="BLLF01007088">
    <property type="protein sequence ID" value="GFH32762.1"/>
    <property type="molecule type" value="Genomic_DNA"/>
</dbReference>